<protein>
    <submittedName>
        <fullName evidence="1">Uncharacterized protein</fullName>
    </submittedName>
</protein>
<gene>
    <name evidence="1" type="ORF">NTJ_02597</name>
</gene>
<sequence>MRLFTNPYGVRVERSSQVTPQPYKSRGFIFCTKKKTSKIKHRSGSQNANADYLSRALTQSKIDYSINAFRVATDNYSETSKESYDLHDEFDQFMFEQVCQLPVSHEDIAAETLKEAHLSPTHLHALREGKDLKALAYWGSEKDYSLSCGCLMYGLESSFLMSFVVSCSTNYTSPTLE</sequence>
<dbReference type="Proteomes" id="UP001307889">
    <property type="component" value="Chromosome 2"/>
</dbReference>
<proteinExistence type="predicted"/>
<evidence type="ECO:0000313" key="1">
    <source>
        <dbReference type="EMBL" id="BES89790.1"/>
    </source>
</evidence>
<evidence type="ECO:0000313" key="2">
    <source>
        <dbReference type="Proteomes" id="UP001307889"/>
    </source>
</evidence>
<dbReference type="EMBL" id="AP028910">
    <property type="protein sequence ID" value="BES89790.1"/>
    <property type="molecule type" value="Genomic_DNA"/>
</dbReference>
<keyword evidence="2" id="KW-1185">Reference proteome</keyword>
<accession>A0ABN7AG25</accession>
<name>A0ABN7AG25_9HEMI</name>
<reference evidence="1 2" key="1">
    <citation type="submission" date="2023-09" db="EMBL/GenBank/DDBJ databases">
        <title>Nesidiocoris tenuis whole genome shotgun sequence.</title>
        <authorList>
            <person name="Shibata T."/>
            <person name="Shimoda M."/>
            <person name="Kobayashi T."/>
            <person name="Uehara T."/>
        </authorList>
    </citation>
    <scope>NUCLEOTIDE SEQUENCE [LARGE SCALE GENOMIC DNA]</scope>
    <source>
        <strain evidence="1 2">Japan</strain>
    </source>
</reference>
<organism evidence="1 2">
    <name type="scientific">Nesidiocoris tenuis</name>
    <dbReference type="NCBI Taxonomy" id="355587"/>
    <lineage>
        <taxon>Eukaryota</taxon>
        <taxon>Metazoa</taxon>
        <taxon>Ecdysozoa</taxon>
        <taxon>Arthropoda</taxon>
        <taxon>Hexapoda</taxon>
        <taxon>Insecta</taxon>
        <taxon>Pterygota</taxon>
        <taxon>Neoptera</taxon>
        <taxon>Paraneoptera</taxon>
        <taxon>Hemiptera</taxon>
        <taxon>Heteroptera</taxon>
        <taxon>Panheteroptera</taxon>
        <taxon>Cimicomorpha</taxon>
        <taxon>Miridae</taxon>
        <taxon>Dicyphina</taxon>
        <taxon>Nesidiocoris</taxon>
    </lineage>
</organism>